<sequence>MHIDRTANNVHPATLVALEGIVILSYAVKPTLARRWGFFLLITAISTYILLFYRMNLEEITVTEVGWSARFIQLILFASSNLLLSNAQEDLRLVGQKEAITNKPFLQRLWWGVVVWGNPRGVNFTHERGNPPKPQHKTRTSFILWQLRSTLFLALIYDVNGMVQRASPYHAKTIPDVQGLQRLWRLTGFCHGVAVWSMLKMEVKILSIIFVGLGISSPADWPDFGGWILEGWTLRRMWGRVWHQMLRRPCVMHADFLAQKLNLTPKTWSTSVFKLFIGFLITGFLHYISDVYCSSSFTMPLGTFVFFLAQPVGIIIEETVMSLVADTALAQRISPRTGKVIGGLWVAMWVNLTIPYWVDFLKQHTQWLDLMPEFSIILGLWRGEWAPVNKPVMS</sequence>
<feature type="transmembrane region" description="Helical" evidence="8">
    <location>
        <begin position="12"/>
        <end position="29"/>
    </location>
</feature>
<evidence type="ECO:0000256" key="1">
    <source>
        <dbReference type="ARBA" id="ARBA00004141"/>
    </source>
</evidence>
<feature type="domain" description="Wax synthase" evidence="9">
    <location>
        <begin position="221"/>
        <end position="308"/>
    </location>
</feature>
<protein>
    <recommendedName>
        <fullName evidence="9">Wax synthase domain-containing protein</fullName>
    </recommendedName>
</protein>
<evidence type="ECO:0000256" key="8">
    <source>
        <dbReference type="SAM" id="Phobius"/>
    </source>
</evidence>
<dbReference type="EMBL" id="JAACJJ010000003">
    <property type="protein sequence ID" value="KAF5328614.1"/>
    <property type="molecule type" value="Genomic_DNA"/>
</dbReference>
<dbReference type="Proteomes" id="UP000567179">
    <property type="component" value="Unassembled WGS sequence"/>
</dbReference>
<evidence type="ECO:0000256" key="5">
    <source>
        <dbReference type="ARBA" id="ARBA00022692"/>
    </source>
</evidence>
<keyword evidence="7 8" id="KW-0472">Membrane</keyword>
<dbReference type="Pfam" id="PF13813">
    <property type="entry name" value="MBOAT_2"/>
    <property type="match status" value="1"/>
</dbReference>
<evidence type="ECO:0000313" key="11">
    <source>
        <dbReference type="Proteomes" id="UP000567179"/>
    </source>
</evidence>
<proteinExistence type="inferred from homology"/>
<comment type="caution">
    <text evidence="10">The sequence shown here is derived from an EMBL/GenBank/DDBJ whole genome shotgun (WGS) entry which is preliminary data.</text>
</comment>
<dbReference type="OrthoDB" id="1077582at2759"/>
<feature type="transmembrane region" description="Helical" evidence="8">
    <location>
        <begin position="36"/>
        <end position="55"/>
    </location>
</feature>
<evidence type="ECO:0000313" key="10">
    <source>
        <dbReference type="EMBL" id="KAF5328614.1"/>
    </source>
</evidence>
<evidence type="ECO:0000256" key="6">
    <source>
        <dbReference type="ARBA" id="ARBA00022989"/>
    </source>
</evidence>
<accession>A0A8H5BST5</accession>
<feature type="transmembrane region" description="Helical" evidence="8">
    <location>
        <begin position="272"/>
        <end position="289"/>
    </location>
</feature>
<dbReference type="GO" id="GO:0016020">
    <property type="term" value="C:membrane"/>
    <property type="evidence" value="ECO:0007669"/>
    <property type="project" value="UniProtKB-SubCell"/>
</dbReference>
<dbReference type="InterPro" id="IPR032805">
    <property type="entry name" value="Wax_synthase_dom"/>
</dbReference>
<evidence type="ECO:0000256" key="4">
    <source>
        <dbReference type="ARBA" id="ARBA00022679"/>
    </source>
</evidence>
<reference evidence="10 11" key="1">
    <citation type="journal article" date="2020" name="ISME J.">
        <title>Uncovering the hidden diversity of litter-decomposition mechanisms in mushroom-forming fungi.</title>
        <authorList>
            <person name="Floudas D."/>
            <person name="Bentzer J."/>
            <person name="Ahren D."/>
            <person name="Johansson T."/>
            <person name="Persson P."/>
            <person name="Tunlid A."/>
        </authorList>
    </citation>
    <scope>NUCLEOTIDE SEQUENCE [LARGE SCALE GENOMIC DNA]</scope>
    <source>
        <strain evidence="10 11">CBS 101986</strain>
    </source>
</reference>
<evidence type="ECO:0000256" key="7">
    <source>
        <dbReference type="ARBA" id="ARBA00023136"/>
    </source>
</evidence>
<keyword evidence="4" id="KW-0808">Transferase</keyword>
<comment type="subcellular location">
    <subcellularLocation>
        <location evidence="1">Membrane</location>
        <topology evidence="1">Multi-pass membrane protein</topology>
    </subcellularLocation>
</comment>
<gene>
    <name evidence="10" type="ORF">D9619_011579</name>
</gene>
<dbReference type="AlphaFoldDB" id="A0A8H5BST5"/>
<evidence type="ECO:0000256" key="2">
    <source>
        <dbReference type="ARBA" id="ARBA00005179"/>
    </source>
</evidence>
<dbReference type="PANTHER" id="PTHR31595:SF57">
    <property type="entry name" value="OS04G0481900 PROTEIN"/>
    <property type="match status" value="1"/>
</dbReference>
<dbReference type="GO" id="GO:0008374">
    <property type="term" value="F:O-acyltransferase activity"/>
    <property type="evidence" value="ECO:0007669"/>
    <property type="project" value="InterPro"/>
</dbReference>
<dbReference type="PANTHER" id="PTHR31595">
    <property type="entry name" value="LONG-CHAIN-ALCOHOL O-FATTY-ACYLTRANSFERASE 3-RELATED"/>
    <property type="match status" value="1"/>
</dbReference>
<dbReference type="InterPro" id="IPR044851">
    <property type="entry name" value="Wax_synthase"/>
</dbReference>
<feature type="transmembrane region" description="Helical" evidence="8">
    <location>
        <begin position="301"/>
        <end position="325"/>
    </location>
</feature>
<evidence type="ECO:0000256" key="3">
    <source>
        <dbReference type="ARBA" id="ARBA00007282"/>
    </source>
</evidence>
<keyword evidence="6 8" id="KW-1133">Transmembrane helix</keyword>
<keyword evidence="11" id="KW-1185">Reference proteome</keyword>
<name>A0A8H5BST5_9AGAR</name>
<comment type="pathway">
    <text evidence="2">Secondary metabolite biosynthesis.</text>
</comment>
<dbReference type="GO" id="GO:0006629">
    <property type="term" value="P:lipid metabolic process"/>
    <property type="evidence" value="ECO:0007669"/>
    <property type="project" value="InterPro"/>
</dbReference>
<evidence type="ECO:0000259" key="9">
    <source>
        <dbReference type="Pfam" id="PF13813"/>
    </source>
</evidence>
<feature type="transmembrane region" description="Helical" evidence="8">
    <location>
        <begin position="337"/>
        <end position="358"/>
    </location>
</feature>
<organism evidence="10 11">
    <name type="scientific">Psilocybe cf. subviscida</name>
    <dbReference type="NCBI Taxonomy" id="2480587"/>
    <lineage>
        <taxon>Eukaryota</taxon>
        <taxon>Fungi</taxon>
        <taxon>Dikarya</taxon>
        <taxon>Basidiomycota</taxon>
        <taxon>Agaricomycotina</taxon>
        <taxon>Agaricomycetes</taxon>
        <taxon>Agaricomycetidae</taxon>
        <taxon>Agaricales</taxon>
        <taxon>Agaricineae</taxon>
        <taxon>Strophariaceae</taxon>
        <taxon>Psilocybe</taxon>
    </lineage>
</organism>
<keyword evidence="5 8" id="KW-0812">Transmembrane</keyword>
<comment type="similarity">
    <text evidence="3">Belongs to the wax synthase family.</text>
</comment>